<name>B9D123_CAMRE</name>
<gene>
    <name evidence="1" type="ORF">CAMRE0001_2833</name>
</gene>
<protein>
    <submittedName>
        <fullName evidence="1">Uncharacterized protein</fullName>
    </submittedName>
</protein>
<evidence type="ECO:0000313" key="1">
    <source>
        <dbReference type="EMBL" id="EEF14308.1"/>
    </source>
</evidence>
<dbReference type="AlphaFoldDB" id="B9D123"/>
<sequence>MACAVKFDGHNGDKFNILFTKIVKFKDKFDAATFLIIRRQILLSSSALG</sequence>
<accession>B9D123</accession>
<keyword evidence="2" id="KW-1185">Reference proteome</keyword>
<dbReference type="EMBL" id="ACFU01000007">
    <property type="protein sequence ID" value="EEF14308.1"/>
    <property type="molecule type" value="Genomic_DNA"/>
</dbReference>
<organism evidence="1 2">
    <name type="scientific">Campylobacter rectus RM3267</name>
    <dbReference type="NCBI Taxonomy" id="553218"/>
    <lineage>
        <taxon>Bacteria</taxon>
        <taxon>Pseudomonadati</taxon>
        <taxon>Campylobacterota</taxon>
        <taxon>Epsilonproteobacteria</taxon>
        <taxon>Campylobacterales</taxon>
        <taxon>Campylobacteraceae</taxon>
        <taxon>Campylobacter</taxon>
    </lineage>
</organism>
<comment type="caution">
    <text evidence="1">The sequence shown here is derived from an EMBL/GenBank/DDBJ whole genome shotgun (WGS) entry which is preliminary data.</text>
</comment>
<dbReference type="Proteomes" id="UP000003082">
    <property type="component" value="Unassembled WGS sequence"/>
</dbReference>
<proteinExistence type="predicted"/>
<reference evidence="1 2" key="1">
    <citation type="submission" date="2008-08" db="EMBL/GenBank/DDBJ databases">
        <authorList>
            <person name="Madupu R."/>
            <person name="Durkin A.S."/>
            <person name="Torralba M."/>
            <person name="Methe B."/>
            <person name="Sutton G.G."/>
            <person name="Strausberg R.L."/>
            <person name="Nelson K.E."/>
        </authorList>
    </citation>
    <scope>NUCLEOTIDE SEQUENCE [LARGE SCALE GENOMIC DNA]</scope>
    <source>
        <strain evidence="1 2">RM3267</strain>
    </source>
</reference>
<evidence type="ECO:0000313" key="2">
    <source>
        <dbReference type="Proteomes" id="UP000003082"/>
    </source>
</evidence>